<comment type="caution">
    <text evidence="1">The sequence shown here is derived from an EMBL/GenBank/DDBJ whole genome shotgun (WGS) entry which is preliminary data.</text>
</comment>
<name>A0ABN8N687_9CNID</name>
<evidence type="ECO:0000313" key="2">
    <source>
        <dbReference type="Proteomes" id="UP001159405"/>
    </source>
</evidence>
<proteinExistence type="predicted"/>
<gene>
    <name evidence="1" type="ORF">PLOB_00045683</name>
</gene>
<organism evidence="1 2">
    <name type="scientific">Porites lobata</name>
    <dbReference type="NCBI Taxonomy" id="104759"/>
    <lineage>
        <taxon>Eukaryota</taxon>
        <taxon>Metazoa</taxon>
        <taxon>Cnidaria</taxon>
        <taxon>Anthozoa</taxon>
        <taxon>Hexacorallia</taxon>
        <taxon>Scleractinia</taxon>
        <taxon>Fungiina</taxon>
        <taxon>Poritidae</taxon>
        <taxon>Porites</taxon>
    </lineage>
</organism>
<sequence>MAAKSISNDRCRSSASAYNSEFEETSRGRQYSNFGRSHLNCKRHYEYQKPRFQKRYQSFPRQLYYRELEVCKLDAVSANDEDYNSIICSSKKTNAGLDWFILSGHFYNSTSLEKPSTVSTLITDAFKSEWGVVCNGVSSSGLWSKTSHNQNIEWKLHPTVLLGRVPRKLKLEEVSDALIIAPCLPTAHWYPQLPELLVQRPALLPQCETPTLASGRRSTSSRGNDTTNCVACNRDSLEVRGISQRAANYVLKPW</sequence>
<reference evidence="1 2" key="1">
    <citation type="submission" date="2022-05" db="EMBL/GenBank/DDBJ databases">
        <authorList>
            <consortium name="Genoscope - CEA"/>
            <person name="William W."/>
        </authorList>
    </citation>
    <scope>NUCLEOTIDE SEQUENCE [LARGE SCALE GENOMIC DNA]</scope>
</reference>
<keyword evidence="2" id="KW-1185">Reference proteome</keyword>
<accession>A0ABN8N687</accession>
<dbReference type="EMBL" id="CALNXK010000008">
    <property type="protein sequence ID" value="CAH3040432.1"/>
    <property type="molecule type" value="Genomic_DNA"/>
</dbReference>
<evidence type="ECO:0000313" key="1">
    <source>
        <dbReference type="EMBL" id="CAH3040432.1"/>
    </source>
</evidence>
<protein>
    <submittedName>
        <fullName evidence="1">Uncharacterized protein</fullName>
    </submittedName>
</protein>
<dbReference type="Proteomes" id="UP001159405">
    <property type="component" value="Unassembled WGS sequence"/>
</dbReference>